<evidence type="ECO:0000256" key="3">
    <source>
        <dbReference type="ARBA" id="ARBA00022884"/>
    </source>
</evidence>
<dbReference type="CDD" id="cd02393">
    <property type="entry name" value="KH-I_PNPase"/>
    <property type="match status" value="1"/>
</dbReference>
<dbReference type="PANTHER" id="PTHR11252">
    <property type="entry name" value="POLYRIBONUCLEOTIDE NUCLEOTIDYLTRANSFERASE"/>
    <property type="match status" value="1"/>
</dbReference>
<organism evidence="5">
    <name type="scientific">marine sediment metagenome</name>
    <dbReference type="NCBI Taxonomy" id="412755"/>
    <lineage>
        <taxon>unclassified sequences</taxon>
        <taxon>metagenomes</taxon>
        <taxon>ecological metagenomes</taxon>
    </lineage>
</organism>
<evidence type="ECO:0000256" key="1">
    <source>
        <dbReference type="ARBA" id="ARBA00022679"/>
    </source>
</evidence>
<protein>
    <recommendedName>
        <fullName evidence="4">S1 motif domain-containing protein</fullName>
    </recommendedName>
</protein>
<dbReference type="InterPro" id="IPR004088">
    <property type="entry name" value="KH_dom_type_1"/>
</dbReference>
<dbReference type="PROSITE" id="PS50126">
    <property type="entry name" value="S1"/>
    <property type="match status" value="1"/>
</dbReference>
<dbReference type="InterPro" id="IPR004087">
    <property type="entry name" value="KH_dom"/>
</dbReference>
<sequence length="200" mass="21666">MGLVTGDKGKYAILTDIEGIEDNYGDMDFKVAGTTEGITGLQMDTKLKGISLEIAEKTLNQAREARLFILDAMNQTISSSRPELSRYAPRVYKITVAPDKIGTVIGPGGKTIRAISEENKVTIDINNDGTVLIGSLDEASAHRAIKTIESLTREVEVGDTYTGKVTRLMNFGAFVEILPGKEGLVHISELADYRVASVED</sequence>
<dbReference type="GO" id="GO:0004654">
    <property type="term" value="F:polyribonucleotide nucleotidyltransferase activity"/>
    <property type="evidence" value="ECO:0007669"/>
    <property type="project" value="InterPro"/>
</dbReference>
<dbReference type="SUPFAM" id="SSF55666">
    <property type="entry name" value="Ribonuclease PH domain 2-like"/>
    <property type="match status" value="1"/>
</dbReference>
<dbReference type="InterPro" id="IPR012340">
    <property type="entry name" value="NA-bd_OB-fold"/>
</dbReference>
<dbReference type="InterPro" id="IPR036345">
    <property type="entry name" value="ExoRNase_PH_dom2_sf"/>
</dbReference>
<reference evidence="5" key="1">
    <citation type="journal article" date="2014" name="Front. Microbiol.">
        <title>High frequency of phylogenetically diverse reductive dehalogenase-homologous genes in deep subseafloor sedimentary metagenomes.</title>
        <authorList>
            <person name="Kawai M."/>
            <person name="Futagami T."/>
            <person name="Toyoda A."/>
            <person name="Takaki Y."/>
            <person name="Nishi S."/>
            <person name="Hori S."/>
            <person name="Arai W."/>
            <person name="Tsubouchi T."/>
            <person name="Morono Y."/>
            <person name="Uchiyama I."/>
            <person name="Ito T."/>
            <person name="Fujiyama A."/>
            <person name="Inagaki F."/>
            <person name="Takami H."/>
        </authorList>
    </citation>
    <scope>NUCLEOTIDE SEQUENCE</scope>
    <source>
        <strain evidence="5">Expedition CK06-06</strain>
    </source>
</reference>
<dbReference type="Gene3D" id="3.30.230.70">
    <property type="entry name" value="GHMP Kinase, N-terminal domain"/>
    <property type="match status" value="1"/>
</dbReference>
<dbReference type="Pfam" id="PF00013">
    <property type="entry name" value="KH_1"/>
    <property type="match status" value="1"/>
</dbReference>
<evidence type="ECO:0000259" key="4">
    <source>
        <dbReference type="PROSITE" id="PS50126"/>
    </source>
</evidence>
<accession>X1ILP0</accession>
<dbReference type="GO" id="GO:0006402">
    <property type="term" value="P:mRNA catabolic process"/>
    <property type="evidence" value="ECO:0007669"/>
    <property type="project" value="InterPro"/>
</dbReference>
<dbReference type="Pfam" id="PF00575">
    <property type="entry name" value="S1"/>
    <property type="match status" value="1"/>
</dbReference>
<dbReference type="InterPro" id="IPR012162">
    <property type="entry name" value="PNPase"/>
</dbReference>
<comment type="caution">
    <text evidence="5">The sequence shown here is derived from an EMBL/GenBank/DDBJ whole genome shotgun (WGS) entry which is preliminary data.</text>
</comment>
<dbReference type="Gene3D" id="2.40.50.140">
    <property type="entry name" value="Nucleic acid-binding proteins"/>
    <property type="match status" value="1"/>
</dbReference>
<keyword evidence="1" id="KW-0808">Transferase</keyword>
<keyword evidence="2" id="KW-0548">Nucleotidyltransferase</keyword>
<dbReference type="AlphaFoldDB" id="X1ILP0"/>
<dbReference type="SMART" id="SM00322">
    <property type="entry name" value="KH"/>
    <property type="match status" value="1"/>
</dbReference>
<evidence type="ECO:0000256" key="2">
    <source>
        <dbReference type="ARBA" id="ARBA00022695"/>
    </source>
</evidence>
<keyword evidence="3" id="KW-0694">RNA-binding</keyword>
<dbReference type="PANTHER" id="PTHR11252:SF0">
    <property type="entry name" value="POLYRIBONUCLEOTIDE NUCLEOTIDYLTRANSFERASE 1, MITOCHONDRIAL"/>
    <property type="match status" value="1"/>
</dbReference>
<evidence type="ECO:0000313" key="5">
    <source>
        <dbReference type="EMBL" id="GAH58453.1"/>
    </source>
</evidence>
<proteinExistence type="predicted"/>
<dbReference type="PROSITE" id="PS50084">
    <property type="entry name" value="KH_TYPE_1"/>
    <property type="match status" value="1"/>
</dbReference>
<name>X1ILP0_9ZZZZ</name>
<dbReference type="GO" id="GO:0005829">
    <property type="term" value="C:cytosol"/>
    <property type="evidence" value="ECO:0007669"/>
    <property type="project" value="TreeGrafter"/>
</dbReference>
<dbReference type="SUPFAM" id="SSF54791">
    <property type="entry name" value="Eukaryotic type KH-domain (KH-domain type I)"/>
    <property type="match status" value="1"/>
</dbReference>
<feature type="non-terminal residue" evidence="5">
    <location>
        <position position="200"/>
    </location>
</feature>
<dbReference type="GO" id="GO:0003723">
    <property type="term" value="F:RNA binding"/>
    <property type="evidence" value="ECO:0007669"/>
    <property type="project" value="UniProtKB-KW"/>
</dbReference>
<dbReference type="FunFam" id="3.30.1370.10:FF:000001">
    <property type="entry name" value="Polyribonucleotide nucleotidyltransferase"/>
    <property type="match status" value="1"/>
</dbReference>
<dbReference type="InterPro" id="IPR027408">
    <property type="entry name" value="PNPase/RNase_PH_dom_sf"/>
</dbReference>
<dbReference type="InterPro" id="IPR036612">
    <property type="entry name" value="KH_dom_type_1_sf"/>
</dbReference>
<dbReference type="SMART" id="SM00316">
    <property type="entry name" value="S1"/>
    <property type="match status" value="1"/>
</dbReference>
<feature type="domain" description="S1 motif" evidence="4">
    <location>
        <begin position="158"/>
        <end position="200"/>
    </location>
</feature>
<dbReference type="GO" id="GO:0000175">
    <property type="term" value="F:3'-5'-RNA exonuclease activity"/>
    <property type="evidence" value="ECO:0007669"/>
    <property type="project" value="TreeGrafter"/>
</dbReference>
<gene>
    <name evidence="5" type="ORF">S03H2_38731</name>
</gene>
<dbReference type="EMBL" id="BARU01023893">
    <property type="protein sequence ID" value="GAH58453.1"/>
    <property type="molecule type" value="Genomic_DNA"/>
</dbReference>
<dbReference type="Gene3D" id="3.30.1370.10">
    <property type="entry name" value="K Homology domain, type 1"/>
    <property type="match status" value="1"/>
</dbReference>
<dbReference type="InterPro" id="IPR003029">
    <property type="entry name" value="S1_domain"/>
</dbReference>